<organism evidence="1 2">
    <name type="scientific">Agaricus bisporus var. burnettii</name>
    <dbReference type="NCBI Taxonomy" id="192524"/>
    <lineage>
        <taxon>Eukaryota</taxon>
        <taxon>Fungi</taxon>
        <taxon>Dikarya</taxon>
        <taxon>Basidiomycota</taxon>
        <taxon>Agaricomycotina</taxon>
        <taxon>Agaricomycetes</taxon>
        <taxon>Agaricomycetidae</taxon>
        <taxon>Agaricales</taxon>
        <taxon>Agaricineae</taxon>
        <taxon>Agaricaceae</taxon>
        <taxon>Agaricus</taxon>
    </lineage>
</organism>
<dbReference type="Proteomes" id="UP000629468">
    <property type="component" value="Unassembled WGS sequence"/>
</dbReference>
<sequence>MLGLLRNISRPRRAFHWAVPRRTVQDKQPLIDAFRQTTLFQKLAGHPEAVYALEDFAKLMQAKGLDFSSGKPPSPLQMLKLASNSEFRESAKRVGEELQKAGVDMQSKELMQEMMELMKLKQSDRST</sequence>
<evidence type="ECO:0000313" key="2">
    <source>
        <dbReference type="Proteomes" id="UP000629468"/>
    </source>
</evidence>
<gene>
    <name evidence="1" type="ORF">Agabi119p4_4788</name>
</gene>
<name>A0A8H7F437_AGABI</name>
<comment type="caution">
    <text evidence="1">The sequence shown here is derived from an EMBL/GenBank/DDBJ whole genome shotgun (WGS) entry which is preliminary data.</text>
</comment>
<proteinExistence type="predicted"/>
<evidence type="ECO:0000313" key="1">
    <source>
        <dbReference type="EMBL" id="KAF7776395.1"/>
    </source>
</evidence>
<accession>A0A8H7F437</accession>
<dbReference type="EMBL" id="JABXXO010000006">
    <property type="protein sequence ID" value="KAF7776395.1"/>
    <property type="molecule type" value="Genomic_DNA"/>
</dbReference>
<reference evidence="1 2" key="1">
    <citation type="journal article" name="Sci. Rep.">
        <title>Telomere-to-telomere assembled and centromere annotated genomes of the two main subspecies of the button mushroom Agaricus bisporus reveal especially polymorphic chromosome ends.</title>
        <authorList>
            <person name="Sonnenberg A.S.M."/>
            <person name="Sedaghat-Telgerd N."/>
            <person name="Lavrijssen B."/>
            <person name="Ohm R.A."/>
            <person name="Hendrickx P.M."/>
            <person name="Scholtmeijer K."/>
            <person name="Baars J.J.P."/>
            <person name="van Peer A."/>
        </authorList>
    </citation>
    <scope>NUCLEOTIDE SEQUENCE [LARGE SCALE GENOMIC DNA]</scope>
    <source>
        <strain evidence="1 2">H119_p4</strain>
    </source>
</reference>
<dbReference type="AlphaFoldDB" id="A0A8H7F437"/>
<protein>
    <submittedName>
        <fullName evidence="1">Uncharacterized protein</fullName>
    </submittedName>
</protein>